<comment type="caution">
    <text evidence="2">The sequence shown here is derived from an EMBL/GenBank/DDBJ whole genome shotgun (WGS) entry which is preliminary data.</text>
</comment>
<evidence type="ECO:0000256" key="1">
    <source>
        <dbReference type="SAM" id="SignalP"/>
    </source>
</evidence>
<sequence length="297" mass="30363">MARNLAASLAVAGIGSSAALAGPERPPVCALVEKAGADALLSVPFRVVDGRIYVDARVNGGGPYSFAVDTGASGMGRADASLVAKLKLPVTGAAETSDAVASARVDTVRLASVELGGLVRRDIEVMTRDYSSRMMPEAAFAGILGRAFFADGLLVIDYPKQRLTFTRGPGLARGAAGVLGYERAFRVPVTIGAISTEGNLDTGANVSFVLPKPLFDRVGGGTVAAAGDGKLSNTAVKTGSATLRGPFRIGSATLSDMTVRVSDKYPELLVGAHALQHFALLVDQRSSSVALCPAGAS</sequence>
<reference evidence="2 3" key="1">
    <citation type="submission" date="2020-03" db="EMBL/GenBank/DDBJ databases">
        <title>Genomic Encyclopedia of Type Strains, Phase IV (KMG-IV): sequencing the most valuable type-strain genomes for metagenomic binning, comparative biology and taxonomic classification.</title>
        <authorList>
            <person name="Goeker M."/>
        </authorList>
    </citation>
    <scope>NUCLEOTIDE SEQUENCE [LARGE SCALE GENOMIC DNA]</scope>
    <source>
        <strain evidence="2 3">DSM 4733</strain>
    </source>
</reference>
<dbReference type="Gene3D" id="2.40.70.10">
    <property type="entry name" value="Acid Proteases"/>
    <property type="match status" value="2"/>
</dbReference>
<feature type="chain" id="PRO_5030972492" evidence="1">
    <location>
        <begin position="22"/>
        <end position="297"/>
    </location>
</feature>
<dbReference type="GO" id="GO:0006508">
    <property type="term" value="P:proteolysis"/>
    <property type="evidence" value="ECO:0007669"/>
    <property type="project" value="UniProtKB-KW"/>
</dbReference>
<keyword evidence="2" id="KW-0378">Hydrolase</keyword>
<keyword evidence="2" id="KW-0645">Protease</keyword>
<dbReference type="Pfam" id="PF13650">
    <property type="entry name" value="Asp_protease_2"/>
    <property type="match status" value="1"/>
</dbReference>
<gene>
    <name evidence="2" type="ORF">FHR20_002018</name>
</gene>
<accession>A0A7X5V0A6</accession>
<dbReference type="InterPro" id="IPR021109">
    <property type="entry name" value="Peptidase_aspartic_dom_sf"/>
</dbReference>
<evidence type="ECO:0000313" key="2">
    <source>
        <dbReference type="EMBL" id="NIJ65056.1"/>
    </source>
</evidence>
<dbReference type="Proteomes" id="UP000564677">
    <property type="component" value="Unassembled WGS sequence"/>
</dbReference>
<keyword evidence="1" id="KW-0732">Signal</keyword>
<dbReference type="CDD" id="cd05483">
    <property type="entry name" value="retropepsin_like_bacteria"/>
    <property type="match status" value="1"/>
</dbReference>
<organism evidence="2 3">
    <name type="scientific">Sphingomonas leidyi</name>
    <dbReference type="NCBI Taxonomy" id="68569"/>
    <lineage>
        <taxon>Bacteria</taxon>
        <taxon>Pseudomonadati</taxon>
        <taxon>Pseudomonadota</taxon>
        <taxon>Alphaproteobacteria</taxon>
        <taxon>Sphingomonadales</taxon>
        <taxon>Sphingomonadaceae</taxon>
        <taxon>Sphingomonas</taxon>
    </lineage>
</organism>
<keyword evidence="3" id="KW-1185">Reference proteome</keyword>
<dbReference type="InterPro" id="IPR034122">
    <property type="entry name" value="Retropepsin-like_bacterial"/>
</dbReference>
<name>A0A7X5V0A6_9SPHN</name>
<proteinExistence type="predicted"/>
<feature type="signal peptide" evidence="1">
    <location>
        <begin position="1"/>
        <end position="21"/>
    </location>
</feature>
<dbReference type="AlphaFoldDB" id="A0A7X5V0A6"/>
<dbReference type="RefSeq" id="WP_167299504.1">
    <property type="nucleotide sequence ID" value="NZ_JAASQV010000002.1"/>
</dbReference>
<evidence type="ECO:0000313" key="3">
    <source>
        <dbReference type="Proteomes" id="UP000564677"/>
    </source>
</evidence>
<dbReference type="GO" id="GO:0008233">
    <property type="term" value="F:peptidase activity"/>
    <property type="evidence" value="ECO:0007669"/>
    <property type="project" value="UniProtKB-KW"/>
</dbReference>
<dbReference type="EMBL" id="JAASQV010000002">
    <property type="protein sequence ID" value="NIJ65056.1"/>
    <property type="molecule type" value="Genomic_DNA"/>
</dbReference>
<protein>
    <submittedName>
        <fullName evidence="2">Putative aspartyl protease</fullName>
    </submittedName>
</protein>